<protein>
    <submittedName>
        <fullName evidence="1">GLPGLI family protein</fullName>
    </submittedName>
</protein>
<dbReference type="Pfam" id="PF09697">
    <property type="entry name" value="Porph_ging"/>
    <property type="match status" value="1"/>
</dbReference>
<dbReference type="EMBL" id="SNXR01000001">
    <property type="protein sequence ID" value="TDP61940.1"/>
    <property type="molecule type" value="Genomic_DNA"/>
</dbReference>
<sequence>MEINHLKKFYQFIRIGRILKIEYTYFALLLLFISSPSFAQRKGGKAIYSITIQSDSILKKTLRPQIRDRYERAEKEIANLFLELVFDDTLSVFKNYQNKNISDVTEFALKLADCEKIIYTNLNNNEIIFNNAEKKAIFKKNEFLIQKKIENNWTFVNESKYIQNFKCYKATQQISIVNDEGTFFKTITAWYCPEIPFTFGPKGYCDLPGLIVELQDRNIVFGLKEISFFDKSIKIELPTKGVKVEYNEYLQILKERVMKRMELTEK</sequence>
<proteinExistence type="predicted"/>
<accession>A0A4R6QG44</accession>
<comment type="caution">
    <text evidence="1">The sequence shown here is derived from an EMBL/GenBank/DDBJ whole genome shotgun (WGS) entry which is preliminary data.</text>
</comment>
<evidence type="ECO:0000313" key="2">
    <source>
        <dbReference type="Proteomes" id="UP000295260"/>
    </source>
</evidence>
<dbReference type="AlphaFoldDB" id="A0A4R6QG44"/>
<dbReference type="InterPro" id="IPR005901">
    <property type="entry name" value="GLPGLI"/>
</dbReference>
<evidence type="ECO:0000313" key="1">
    <source>
        <dbReference type="EMBL" id="TDP61940.1"/>
    </source>
</evidence>
<dbReference type="Proteomes" id="UP000295260">
    <property type="component" value="Unassembled WGS sequence"/>
</dbReference>
<dbReference type="NCBIfam" id="TIGR01200">
    <property type="entry name" value="GLPGLI"/>
    <property type="match status" value="1"/>
</dbReference>
<reference evidence="1 2" key="1">
    <citation type="submission" date="2019-03" db="EMBL/GenBank/DDBJ databases">
        <title>Genomic Encyclopedia of Archaeal and Bacterial Type Strains, Phase II (KMG-II): from individual species to whole genera.</title>
        <authorList>
            <person name="Goeker M."/>
        </authorList>
    </citation>
    <scope>NUCLEOTIDE SEQUENCE [LARGE SCALE GENOMIC DNA]</scope>
    <source>
        <strain evidence="1 2">DSM 25687</strain>
    </source>
</reference>
<organism evidence="1 2">
    <name type="scientific">Flavobacterium dankookense</name>
    <dbReference type="NCBI Taxonomy" id="706186"/>
    <lineage>
        <taxon>Bacteria</taxon>
        <taxon>Pseudomonadati</taxon>
        <taxon>Bacteroidota</taxon>
        <taxon>Flavobacteriia</taxon>
        <taxon>Flavobacteriales</taxon>
        <taxon>Flavobacteriaceae</taxon>
        <taxon>Flavobacterium</taxon>
    </lineage>
</organism>
<dbReference type="RefSeq" id="WP_162846377.1">
    <property type="nucleotide sequence ID" value="NZ_SNXR01000001.1"/>
</dbReference>
<keyword evidence="2" id="KW-1185">Reference proteome</keyword>
<name>A0A4R6QG44_9FLAO</name>
<gene>
    <name evidence="1" type="ORF">BC748_0052</name>
</gene>